<evidence type="ECO:0000313" key="1">
    <source>
        <dbReference type="EMBL" id="AGA18375.1"/>
    </source>
</evidence>
<dbReference type="EMBL" id="JX904391">
    <property type="protein sequence ID" value="AGA18375.1"/>
    <property type="molecule type" value="Genomic_DNA"/>
</dbReference>
<organism evidence="1">
    <name type="scientific">uncultured marine virus</name>
    <dbReference type="NCBI Taxonomy" id="186617"/>
    <lineage>
        <taxon>Viruses</taxon>
        <taxon>environmental samples</taxon>
    </lineage>
</organism>
<proteinExistence type="predicted"/>
<accession>S4TDR1</accession>
<sequence>MIGTWPAFSARASKGSWRYHLMARRQRMLRPTPRRKRVWADTYFEDLGFAESSLRSQDLLSDFVSAGGSTQGVTVARTVVQLLWGINETHAPGDRITFGLIKGTQATADVADPEAEPYADWAWNRNVRYSGWEHGLVSADASERWLLDTKSMRKIDEVGETWWLIYKGTAPVTAATYDVRCHVRTLLLLP</sequence>
<protein>
    <submittedName>
        <fullName evidence="1">Uncharacterized protein</fullName>
    </submittedName>
</protein>
<name>S4TDR1_9VIRU</name>
<reference evidence="1" key="1">
    <citation type="journal article" date="2013" name="ISME J.">
        <title>Previously unknown and highly divergent ssDNA viruses populate the oceans.</title>
        <authorList>
            <person name="Labonte J.M."/>
            <person name="Suttle C.A."/>
        </authorList>
    </citation>
    <scope>NUCLEOTIDE SEQUENCE</scope>
</reference>